<keyword evidence="1" id="KW-0456">Lyase</keyword>
<evidence type="ECO:0000256" key="1">
    <source>
        <dbReference type="ARBA" id="ARBA00023239"/>
    </source>
</evidence>
<feature type="domain" description="SAF" evidence="2">
    <location>
        <begin position="16"/>
        <end position="87"/>
    </location>
</feature>
<dbReference type="CDD" id="cd11613">
    <property type="entry name" value="SAF_AH_GD"/>
    <property type="match status" value="1"/>
</dbReference>
<dbReference type="AlphaFoldDB" id="A0A6J6GUA0"/>
<dbReference type="SMART" id="SM00858">
    <property type="entry name" value="SAF"/>
    <property type="match status" value="1"/>
</dbReference>
<evidence type="ECO:0000313" key="3">
    <source>
        <dbReference type="EMBL" id="CAB4602505.1"/>
    </source>
</evidence>
<dbReference type="EMBL" id="CAEZUQ010000018">
    <property type="protein sequence ID" value="CAB4602505.1"/>
    <property type="molecule type" value="Genomic_DNA"/>
</dbReference>
<gene>
    <name evidence="3" type="ORF">UFOPK1842_00261</name>
</gene>
<dbReference type="InterPro" id="IPR013974">
    <property type="entry name" value="SAF"/>
</dbReference>
<protein>
    <submittedName>
        <fullName evidence="3">Unannotated protein</fullName>
    </submittedName>
</protein>
<dbReference type="InterPro" id="IPR044144">
    <property type="entry name" value="SAF_UxaA/GarD"/>
</dbReference>
<dbReference type="PANTHER" id="PTHR30536:SF5">
    <property type="entry name" value="ALTRONATE DEHYDRATASE"/>
    <property type="match status" value="1"/>
</dbReference>
<sequence>MLTILMRKVLVLNENDNIAVCLVELGIGEVIGQDGLNLTIQNLIPRGHKVATRAIAKDDGIIKYGERMGHATADIRVGEHVHTHNVLGDRLSTEQTK</sequence>
<name>A0A6J6GUA0_9ZZZZ</name>
<evidence type="ECO:0000259" key="2">
    <source>
        <dbReference type="SMART" id="SM00858"/>
    </source>
</evidence>
<dbReference type="InterPro" id="IPR052172">
    <property type="entry name" value="UxaA_altronate/galactarate_dh"/>
</dbReference>
<dbReference type="Pfam" id="PF08666">
    <property type="entry name" value="SAF"/>
    <property type="match status" value="1"/>
</dbReference>
<dbReference type="GO" id="GO:0019698">
    <property type="term" value="P:D-galacturonate catabolic process"/>
    <property type="evidence" value="ECO:0007669"/>
    <property type="project" value="TreeGrafter"/>
</dbReference>
<dbReference type="PANTHER" id="PTHR30536">
    <property type="entry name" value="ALTRONATE/GALACTARATE DEHYDRATASE"/>
    <property type="match status" value="1"/>
</dbReference>
<dbReference type="Gene3D" id="2.30.130.110">
    <property type="match status" value="1"/>
</dbReference>
<reference evidence="3" key="1">
    <citation type="submission" date="2020-05" db="EMBL/GenBank/DDBJ databases">
        <authorList>
            <person name="Chiriac C."/>
            <person name="Salcher M."/>
            <person name="Ghai R."/>
            <person name="Kavagutti S V."/>
        </authorList>
    </citation>
    <scope>NUCLEOTIDE SEQUENCE</scope>
</reference>
<accession>A0A6J6GUA0</accession>
<proteinExistence type="predicted"/>
<organism evidence="3">
    <name type="scientific">freshwater metagenome</name>
    <dbReference type="NCBI Taxonomy" id="449393"/>
    <lineage>
        <taxon>unclassified sequences</taxon>
        <taxon>metagenomes</taxon>
        <taxon>ecological metagenomes</taxon>
    </lineage>
</organism>
<dbReference type="GO" id="GO:0016829">
    <property type="term" value="F:lyase activity"/>
    <property type="evidence" value="ECO:0007669"/>
    <property type="project" value="UniProtKB-KW"/>
</dbReference>